<sequence>MLATRVLSLMGKQAISTSVCVWAPGSVVKSEDCALPSYVGWRDYPLPNVAHMKQVSASHRALKEKEKACWSRVTRDEKVDFSGCCGHFWE</sequence>
<dbReference type="PANTHER" id="PTHR10707:SF12">
    <property type="entry name" value="CYTOCHROME C OXIDASE SUBUNIT 4 ISOFORM 1, MITOCHONDRIAL"/>
    <property type="match status" value="1"/>
</dbReference>
<comment type="similarity">
    <text evidence="3">Belongs to the cytochrome c oxidase IV family.</text>
</comment>
<dbReference type="SMR" id="A0A5F9DER1"/>
<dbReference type="STRING" id="9986.ENSOCUP00000044678"/>
<accession>A0A5F9DER1</accession>
<keyword evidence="5" id="KW-0999">Mitochondrion inner membrane</keyword>
<evidence type="ECO:0000256" key="3">
    <source>
        <dbReference type="ARBA" id="ARBA00008135"/>
    </source>
</evidence>
<keyword evidence="6" id="KW-0496">Mitochondrion</keyword>
<protein>
    <recommendedName>
        <fullName evidence="4">Cytochrome c oxidase subunit 4 isoform 1, mitochondrial</fullName>
    </recommendedName>
    <alternativeName>
        <fullName evidence="8">Cytochrome c oxidase polypeptide IV</fullName>
    </alternativeName>
    <alternativeName>
        <fullName evidence="9">Cytochrome c oxidase subunit IV isoform 1</fullName>
    </alternativeName>
</protein>
<evidence type="ECO:0000256" key="7">
    <source>
        <dbReference type="ARBA" id="ARBA00023136"/>
    </source>
</evidence>
<dbReference type="InterPro" id="IPR036639">
    <property type="entry name" value="Cyt_c_oxidase_su4_sf"/>
</dbReference>
<reference evidence="10" key="3">
    <citation type="submission" date="2025-09" db="UniProtKB">
        <authorList>
            <consortium name="Ensembl"/>
        </authorList>
    </citation>
    <scope>IDENTIFICATION</scope>
    <source>
        <strain evidence="10">Thorbecke</strain>
    </source>
</reference>
<name>A0A5F9DER1_RABIT</name>
<dbReference type="InParanoid" id="A0A5F9DER1"/>
<evidence type="ECO:0000313" key="11">
    <source>
        <dbReference type="Proteomes" id="UP000001811"/>
    </source>
</evidence>
<dbReference type="GO" id="GO:0045277">
    <property type="term" value="C:respiratory chain complex IV"/>
    <property type="evidence" value="ECO:0007669"/>
    <property type="project" value="InterPro"/>
</dbReference>
<dbReference type="GO" id="GO:0006123">
    <property type="term" value="P:mitochondrial electron transport, cytochrome c to oxygen"/>
    <property type="evidence" value="ECO:0007669"/>
    <property type="project" value="InterPro"/>
</dbReference>
<keyword evidence="11" id="KW-1185">Reference proteome</keyword>
<dbReference type="GeneTree" id="ENSGT00940000167817"/>
<evidence type="ECO:0000256" key="4">
    <source>
        <dbReference type="ARBA" id="ARBA00019419"/>
    </source>
</evidence>
<evidence type="ECO:0000313" key="10">
    <source>
        <dbReference type="Ensembl" id="ENSOCUP00000044678.1"/>
    </source>
</evidence>
<comment type="subcellular location">
    <subcellularLocation>
        <location evidence="1">Mitochondrion inner membrane</location>
        <topology evidence="1">Single-pass membrane protein</topology>
    </subcellularLocation>
</comment>
<dbReference type="Bgee" id="ENSOCUG00000034990">
    <property type="expression patterns" value="Expressed in blood"/>
</dbReference>
<dbReference type="GO" id="GO:0005743">
    <property type="term" value="C:mitochondrial inner membrane"/>
    <property type="evidence" value="ECO:0007669"/>
    <property type="project" value="UniProtKB-SubCell"/>
</dbReference>
<dbReference type="PANTHER" id="PTHR10707">
    <property type="entry name" value="CYTOCHROME C OXIDASE SUBUNIT IV"/>
    <property type="match status" value="1"/>
</dbReference>
<dbReference type="InterPro" id="IPR004203">
    <property type="entry name" value="Cyt_c_oxidase_su4_fam"/>
</dbReference>
<evidence type="ECO:0000256" key="1">
    <source>
        <dbReference type="ARBA" id="ARBA00004434"/>
    </source>
</evidence>
<evidence type="ECO:0000256" key="9">
    <source>
        <dbReference type="ARBA" id="ARBA00031494"/>
    </source>
</evidence>
<dbReference type="AlphaFoldDB" id="A0A5F9DER1"/>
<dbReference type="Pfam" id="PF02936">
    <property type="entry name" value="COX4"/>
    <property type="match status" value="1"/>
</dbReference>
<evidence type="ECO:0000256" key="2">
    <source>
        <dbReference type="ARBA" id="ARBA00004673"/>
    </source>
</evidence>
<evidence type="ECO:0000256" key="6">
    <source>
        <dbReference type="ARBA" id="ARBA00023128"/>
    </source>
</evidence>
<dbReference type="Gene3D" id="1.10.442.10">
    <property type="entry name" value="Cytochrome c oxidase subunit IV"/>
    <property type="match status" value="1"/>
</dbReference>
<dbReference type="SUPFAM" id="SSF81406">
    <property type="entry name" value="Mitochondrial cytochrome c oxidase subunit IV"/>
    <property type="match status" value="1"/>
</dbReference>
<evidence type="ECO:0000256" key="8">
    <source>
        <dbReference type="ARBA" id="ARBA00031366"/>
    </source>
</evidence>
<dbReference type="Proteomes" id="UP000001811">
    <property type="component" value="Chromosome 7"/>
</dbReference>
<comment type="pathway">
    <text evidence="2">Energy metabolism; oxidative phosphorylation.</text>
</comment>
<dbReference type="UniPathway" id="UPA00705"/>
<reference evidence="10" key="2">
    <citation type="submission" date="2025-08" db="UniProtKB">
        <authorList>
            <consortium name="Ensembl"/>
        </authorList>
    </citation>
    <scope>IDENTIFICATION</scope>
    <source>
        <strain evidence="10">Thorbecke</strain>
    </source>
</reference>
<keyword evidence="7" id="KW-0472">Membrane</keyword>
<dbReference type="EMBL" id="AAGW02042387">
    <property type="status" value="NOT_ANNOTATED_CDS"/>
    <property type="molecule type" value="Genomic_DNA"/>
</dbReference>
<reference evidence="10 11" key="1">
    <citation type="journal article" date="2011" name="Nature">
        <title>A high-resolution map of human evolutionary constraint using 29 mammals.</title>
        <authorList>
            <person name="Lindblad-Toh K."/>
            <person name="Garber M."/>
            <person name="Zuk O."/>
            <person name="Lin M.F."/>
            <person name="Parker B.J."/>
            <person name="Washietl S."/>
            <person name="Kheradpour P."/>
            <person name="Ernst J."/>
            <person name="Jordan G."/>
            <person name="Mauceli E."/>
            <person name="Ward L.D."/>
            <person name="Lowe C.B."/>
            <person name="Holloway A.K."/>
            <person name="Clamp M."/>
            <person name="Gnerre S."/>
            <person name="Alfoldi J."/>
            <person name="Beal K."/>
            <person name="Chang J."/>
            <person name="Clawson H."/>
            <person name="Cuff J."/>
            <person name="Di Palma F."/>
            <person name="Fitzgerald S."/>
            <person name="Flicek P."/>
            <person name="Guttman M."/>
            <person name="Hubisz M.J."/>
            <person name="Jaffe D.B."/>
            <person name="Jungreis I."/>
            <person name="Kent W.J."/>
            <person name="Kostka D."/>
            <person name="Lara M."/>
            <person name="Martins A.L."/>
            <person name="Massingham T."/>
            <person name="Moltke I."/>
            <person name="Raney B.J."/>
            <person name="Rasmussen M.D."/>
            <person name="Robinson J."/>
            <person name="Stark A."/>
            <person name="Vilella A.J."/>
            <person name="Wen J."/>
            <person name="Xie X."/>
            <person name="Zody M.C."/>
            <person name="Baldwin J."/>
            <person name="Bloom T."/>
            <person name="Chin C.W."/>
            <person name="Heiman D."/>
            <person name="Nicol R."/>
            <person name="Nusbaum C."/>
            <person name="Young S."/>
            <person name="Wilkinson J."/>
            <person name="Worley K.C."/>
            <person name="Kovar C.L."/>
            <person name="Muzny D.M."/>
            <person name="Gibbs R.A."/>
            <person name="Cree A."/>
            <person name="Dihn H.H."/>
            <person name="Fowler G."/>
            <person name="Jhangiani S."/>
            <person name="Joshi V."/>
            <person name="Lee S."/>
            <person name="Lewis L.R."/>
            <person name="Nazareth L.V."/>
            <person name="Okwuonu G."/>
            <person name="Santibanez J."/>
            <person name="Warren W.C."/>
            <person name="Mardis E.R."/>
            <person name="Weinstock G.M."/>
            <person name="Wilson R.K."/>
            <person name="Delehaunty K."/>
            <person name="Dooling D."/>
            <person name="Fronik C."/>
            <person name="Fulton L."/>
            <person name="Fulton B."/>
            <person name="Graves T."/>
            <person name="Minx P."/>
            <person name="Sodergren E."/>
            <person name="Birney E."/>
            <person name="Margulies E.H."/>
            <person name="Herrero J."/>
            <person name="Green E.D."/>
            <person name="Haussler D."/>
            <person name="Siepel A."/>
            <person name="Goldman N."/>
            <person name="Pollard K.S."/>
            <person name="Pedersen J.S."/>
            <person name="Lander E.S."/>
            <person name="Kellis M."/>
        </authorList>
    </citation>
    <scope>NUCLEOTIDE SEQUENCE [LARGE SCALE GENOMIC DNA]</scope>
    <source>
        <strain evidence="10 11">Thorbecke inbred</strain>
    </source>
</reference>
<dbReference type="Ensembl" id="ENSOCUT00000062208.1">
    <property type="protein sequence ID" value="ENSOCUP00000044678.1"/>
    <property type="gene ID" value="ENSOCUG00000034990.1"/>
</dbReference>
<organism evidence="10 11">
    <name type="scientific">Oryctolagus cuniculus</name>
    <name type="common">Rabbit</name>
    <dbReference type="NCBI Taxonomy" id="9986"/>
    <lineage>
        <taxon>Eukaryota</taxon>
        <taxon>Metazoa</taxon>
        <taxon>Chordata</taxon>
        <taxon>Craniata</taxon>
        <taxon>Vertebrata</taxon>
        <taxon>Euteleostomi</taxon>
        <taxon>Mammalia</taxon>
        <taxon>Eutheria</taxon>
        <taxon>Euarchontoglires</taxon>
        <taxon>Glires</taxon>
        <taxon>Lagomorpha</taxon>
        <taxon>Leporidae</taxon>
        <taxon>Oryctolagus</taxon>
    </lineage>
</organism>
<evidence type="ECO:0000256" key="5">
    <source>
        <dbReference type="ARBA" id="ARBA00022792"/>
    </source>
</evidence>
<proteinExistence type="inferred from homology"/>